<name>A0A1G1YD16_9BACT</name>
<sequence length="75" mass="8449">MKKKLEKLSDKLATASLYIYVAFGYAIALPLLFGAIVIFVSPLAQWFKDLPLITQCIISLLVVAPSQYYLKKIKK</sequence>
<evidence type="ECO:0000313" key="3">
    <source>
        <dbReference type="Proteomes" id="UP000177310"/>
    </source>
</evidence>
<evidence type="ECO:0000313" key="2">
    <source>
        <dbReference type="EMBL" id="OGY50169.1"/>
    </source>
</evidence>
<proteinExistence type="predicted"/>
<keyword evidence="1" id="KW-0812">Transmembrane</keyword>
<keyword evidence="1" id="KW-0472">Membrane</keyword>
<dbReference type="Proteomes" id="UP000177310">
    <property type="component" value="Unassembled WGS sequence"/>
</dbReference>
<reference evidence="2 3" key="1">
    <citation type="journal article" date="2016" name="Nat. Commun.">
        <title>Thousands of microbial genomes shed light on interconnected biogeochemical processes in an aquifer system.</title>
        <authorList>
            <person name="Anantharaman K."/>
            <person name="Brown C.T."/>
            <person name="Hug L.A."/>
            <person name="Sharon I."/>
            <person name="Castelle C.J."/>
            <person name="Probst A.J."/>
            <person name="Thomas B.C."/>
            <person name="Singh A."/>
            <person name="Wilkins M.J."/>
            <person name="Karaoz U."/>
            <person name="Brodie E.L."/>
            <person name="Williams K.H."/>
            <person name="Hubbard S.S."/>
            <person name="Banfield J.F."/>
        </authorList>
    </citation>
    <scope>NUCLEOTIDE SEQUENCE [LARGE SCALE GENOMIC DNA]</scope>
</reference>
<keyword evidence="1" id="KW-1133">Transmembrane helix</keyword>
<feature type="transmembrane region" description="Helical" evidence="1">
    <location>
        <begin position="12"/>
        <end position="40"/>
    </location>
</feature>
<feature type="transmembrane region" description="Helical" evidence="1">
    <location>
        <begin position="52"/>
        <end position="70"/>
    </location>
</feature>
<gene>
    <name evidence="2" type="ORF">A3J59_00765</name>
</gene>
<organism evidence="2 3">
    <name type="scientific">Candidatus Buchananbacteria bacterium RIFCSPHIGHO2_02_FULL_56_16</name>
    <dbReference type="NCBI Taxonomy" id="1797542"/>
    <lineage>
        <taxon>Bacteria</taxon>
        <taxon>Candidatus Buchananiibacteriota</taxon>
    </lineage>
</organism>
<accession>A0A1G1YD16</accession>
<evidence type="ECO:0000256" key="1">
    <source>
        <dbReference type="SAM" id="Phobius"/>
    </source>
</evidence>
<protein>
    <submittedName>
        <fullName evidence="2">Uncharacterized protein</fullName>
    </submittedName>
</protein>
<comment type="caution">
    <text evidence="2">The sequence shown here is derived from an EMBL/GenBank/DDBJ whole genome shotgun (WGS) entry which is preliminary data.</text>
</comment>
<dbReference type="EMBL" id="MHIL01000034">
    <property type="protein sequence ID" value="OGY50169.1"/>
    <property type="molecule type" value="Genomic_DNA"/>
</dbReference>
<dbReference type="AlphaFoldDB" id="A0A1G1YD16"/>